<keyword evidence="4" id="KW-1133">Transmembrane helix</keyword>
<dbReference type="Pfam" id="PF12833">
    <property type="entry name" value="HTH_18"/>
    <property type="match status" value="1"/>
</dbReference>
<evidence type="ECO:0000313" key="6">
    <source>
        <dbReference type="EMBL" id="OGK06554.1"/>
    </source>
</evidence>
<dbReference type="GO" id="GO:0030246">
    <property type="term" value="F:carbohydrate binding"/>
    <property type="evidence" value="ECO:0007669"/>
    <property type="project" value="InterPro"/>
</dbReference>
<evidence type="ECO:0000256" key="1">
    <source>
        <dbReference type="ARBA" id="ARBA00023015"/>
    </source>
</evidence>
<evidence type="ECO:0000256" key="2">
    <source>
        <dbReference type="ARBA" id="ARBA00023125"/>
    </source>
</evidence>
<dbReference type="SUPFAM" id="SSF49344">
    <property type="entry name" value="CBD9-like"/>
    <property type="match status" value="1"/>
</dbReference>
<evidence type="ECO:0000259" key="5">
    <source>
        <dbReference type="PROSITE" id="PS01124"/>
    </source>
</evidence>
<evidence type="ECO:0000256" key="3">
    <source>
        <dbReference type="ARBA" id="ARBA00023163"/>
    </source>
</evidence>
<sequence>MLPQSFTVITGNSVRLLAEVSQDFFPKEVRFYATYKASVDSLKFPQKANIEKYLGTVARPPYELIADLTGIPDQDECALYFILETLDSSGKVYRTVPSLKKDLVLDRHEGVSSKIFECGHTRRPMRIDGDLDDWKNADSISFLNAGNTITARVQWDDGYLYFGITVYDNTIIHPYAKSGYLTENKDLWPGMPDSGNFVPLWLSDEIEIFFDTDHSHGYFRTLKHMHFLVGAGNAYYGRKYDRKKGISEMWGKTALCSVRIWDKPSRYTVEIAFPWAELEIKPEKGLIMGFDLFNKDYMFANGPSTSKSWSGVEYTNYNNPSEWANIELTGSPVPPWFAIVLGTGMAVGLVLLGFAWKRTRQESGQNAPRNELIVKNVEEYIKANFSDPELSVSKAAGVSGVSAKYAGGLYKTYKKMSINQYLNNMRLEKAKDLLRTTDKNITEITFEVGYASPDYFTKVFKAAEGMVPSEYRLKTGKTAKSL</sequence>
<dbReference type="InterPro" id="IPR010502">
    <property type="entry name" value="Carb-bd_dom_fam9"/>
</dbReference>
<dbReference type="GO" id="GO:0004553">
    <property type="term" value="F:hydrolase activity, hydrolyzing O-glycosyl compounds"/>
    <property type="evidence" value="ECO:0007669"/>
    <property type="project" value="InterPro"/>
</dbReference>
<evidence type="ECO:0000313" key="7">
    <source>
        <dbReference type="Proteomes" id="UP000179243"/>
    </source>
</evidence>
<keyword evidence="4" id="KW-0812">Transmembrane</keyword>
<dbReference type="Gene3D" id="1.10.10.60">
    <property type="entry name" value="Homeodomain-like"/>
    <property type="match status" value="2"/>
</dbReference>
<name>A0A1F7FIJ1_UNCRA</name>
<feature type="domain" description="HTH araC/xylS-type" evidence="5">
    <location>
        <begin position="375"/>
        <end position="474"/>
    </location>
</feature>
<accession>A0A1F7FIJ1</accession>
<dbReference type="Gene3D" id="2.60.40.1190">
    <property type="match status" value="1"/>
</dbReference>
<proteinExistence type="predicted"/>
<dbReference type="Pfam" id="PF06452">
    <property type="entry name" value="CBM9_1"/>
    <property type="match status" value="1"/>
</dbReference>
<dbReference type="SUPFAM" id="SSF46689">
    <property type="entry name" value="Homeodomain-like"/>
    <property type="match status" value="1"/>
</dbReference>
<dbReference type="InterPro" id="IPR020449">
    <property type="entry name" value="Tscrpt_reg_AraC-type_HTH"/>
</dbReference>
<dbReference type="Proteomes" id="UP000179243">
    <property type="component" value="Unassembled WGS sequence"/>
</dbReference>
<keyword evidence="2" id="KW-0238">DNA-binding</keyword>
<dbReference type="GO" id="GO:0003700">
    <property type="term" value="F:DNA-binding transcription factor activity"/>
    <property type="evidence" value="ECO:0007669"/>
    <property type="project" value="InterPro"/>
</dbReference>
<dbReference type="InterPro" id="IPR018060">
    <property type="entry name" value="HTH_AraC"/>
</dbReference>
<keyword evidence="1" id="KW-0805">Transcription regulation</keyword>
<dbReference type="GO" id="GO:0043565">
    <property type="term" value="F:sequence-specific DNA binding"/>
    <property type="evidence" value="ECO:0007669"/>
    <property type="project" value="InterPro"/>
</dbReference>
<comment type="caution">
    <text evidence="6">The sequence shown here is derived from an EMBL/GenBank/DDBJ whole genome shotgun (WGS) entry which is preliminary data.</text>
</comment>
<reference evidence="6 7" key="1">
    <citation type="journal article" date="2016" name="Nat. Commun.">
        <title>Thousands of microbial genomes shed light on interconnected biogeochemical processes in an aquifer system.</title>
        <authorList>
            <person name="Anantharaman K."/>
            <person name="Brown C.T."/>
            <person name="Hug L.A."/>
            <person name="Sharon I."/>
            <person name="Castelle C.J."/>
            <person name="Probst A.J."/>
            <person name="Thomas B.C."/>
            <person name="Singh A."/>
            <person name="Wilkins M.J."/>
            <person name="Karaoz U."/>
            <person name="Brodie E.L."/>
            <person name="Williams K.H."/>
            <person name="Hubbard S.S."/>
            <person name="Banfield J.F."/>
        </authorList>
    </citation>
    <scope>NUCLEOTIDE SEQUENCE [LARGE SCALE GENOMIC DNA]</scope>
</reference>
<keyword evidence="3" id="KW-0804">Transcription</keyword>
<dbReference type="PROSITE" id="PS01124">
    <property type="entry name" value="HTH_ARAC_FAMILY_2"/>
    <property type="match status" value="1"/>
</dbReference>
<protein>
    <recommendedName>
        <fullName evidence="5">HTH araC/xylS-type domain-containing protein</fullName>
    </recommendedName>
</protein>
<dbReference type="PANTHER" id="PTHR43280:SF2">
    <property type="entry name" value="HTH-TYPE TRANSCRIPTIONAL REGULATOR EXSA"/>
    <property type="match status" value="1"/>
</dbReference>
<dbReference type="EMBL" id="MFYX01000027">
    <property type="protein sequence ID" value="OGK06554.1"/>
    <property type="molecule type" value="Genomic_DNA"/>
</dbReference>
<dbReference type="PANTHER" id="PTHR43280">
    <property type="entry name" value="ARAC-FAMILY TRANSCRIPTIONAL REGULATOR"/>
    <property type="match status" value="1"/>
</dbReference>
<dbReference type="GO" id="GO:0016052">
    <property type="term" value="P:carbohydrate catabolic process"/>
    <property type="evidence" value="ECO:0007669"/>
    <property type="project" value="InterPro"/>
</dbReference>
<evidence type="ECO:0000256" key="4">
    <source>
        <dbReference type="SAM" id="Phobius"/>
    </source>
</evidence>
<keyword evidence="4" id="KW-0472">Membrane</keyword>
<dbReference type="InterPro" id="IPR009057">
    <property type="entry name" value="Homeodomain-like_sf"/>
</dbReference>
<gene>
    <name evidence="6" type="ORF">A2519_15810</name>
</gene>
<organism evidence="6 7">
    <name type="scientific">Candidatus Raymondbacteria bacterium RIFOXYD12_FULL_49_13</name>
    <dbReference type="NCBI Taxonomy" id="1817890"/>
    <lineage>
        <taxon>Bacteria</taxon>
        <taxon>Raymondiibacteriota</taxon>
    </lineage>
</organism>
<dbReference type="SMART" id="SM00342">
    <property type="entry name" value="HTH_ARAC"/>
    <property type="match status" value="1"/>
</dbReference>
<feature type="transmembrane region" description="Helical" evidence="4">
    <location>
        <begin position="336"/>
        <end position="356"/>
    </location>
</feature>
<dbReference type="PRINTS" id="PR00032">
    <property type="entry name" value="HTHARAC"/>
</dbReference>
<dbReference type="AlphaFoldDB" id="A0A1F7FIJ1"/>